<dbReference type="GO" id="GO:0003723">
    <property type="term" value="F:RNA binding"/>
    <property type="evidence" value="ECO:0007669"/>
    <property type="project" value="UniProtKB-UniRule"/>
</dbReference>
<dbReference type="InterPro" id="IPR000504">
    <property type="entry name" value="RRM_dom"/>
</dbReference>
<dbReference type="AlphaFoldDB" id="A0A5J4V9Y2"/>
<dbReference type="GO" id="GO:0006397">
    <property type="term" value="P:mRNA processing"/>
    <property type="evidence" value="ECO:0007669"/>
    <property type="project" value="UniProtKB-KW"/>
</dbReference>
<dbReference type="InterPro" id="IPR012677">
    <property type="entry name" value="Nucleotide-bd_a/b_plait_sf"/>
</dbReference>
<evidence type="ECO:0000256" key="3">
    <source>
        <dbReference type="ARBA" id="ARBA00023187"/>
    </source>
</evidence>
<reference evidence="7 8" key="1">
    <citation type="submission" date="2019-03" db="EMBL/GenBank/DDBJ databases">
        <title>Single cell metagenomics reveals metabolic interactions within the superorganism composed of flagellate Streblomastix strix and complex community of Bacteroidetes bacteria on its surface.</title>
        <authorList>
            <person name="Treitli S.C."/>
            <person name="Kolisko M."/>
            <person name="Husnik F."/>
            <person name="Keeling P."/>
            <person name="Hampl V."/>
        </authorList>
    </citation>
    <scope>NUCLEOTIDE SEQUENCE [LARGE SCALE GENOMIC DNA]</scope>
    <source>
        <strain evidence="7">ST1C</strain>
    </source>
</reference>
<evidence type="ECO:0000256" key="4">
    <source>
        <dbReference type="PROSITE-ProRule" id="PRU00176"/>
    </source>
</evidence>
<feature type="compositionally biased region" description="Basic and acidic residues" evidence="5">
    <location>
        <begin position="10"/>
        <end position="30"/>
    </location>
</feature>
<organism evidence="7 8">
    <name type="scientific">Streblomastix strix</name>
    <dbReference type="NCBI Taxonomy" id="222440"/>
    <lineage>
        <taxon>Eukaryota</taxon>
        <taxon>Metamonada</taxon>
        <taxon>Preaxostyla</taxon>
        <taxon>Oxymonadida</taxon>
        <taxon>Streblomastigidae</taxon>
        <taxon>Streblomastix</taxon>
    </lineage>
</organism>
<evidence type="ECO:0000313" key="7">
    <source>
        <dbReference type="EMBL" id="KAA6379251.1"/>
    </source>
</evidence>
<proteinExistence type="predicted"/>
<feature type="domain" description="RRM" evidence="6">
    <location>
        <begin position="249"/>
        <end position="327"/>
    </location>
</feature>
<dbReference type="OrthoDB" id="10266058at2759"/>
<keyword evidence="2 4" id="KW-0694">RNA-binding</keyword>
<evidence type="ECO:0000259" key="6">
    <source>
        <dbReference type="PROSITE" id="PS50102"/>
    </source>
</evidence>
<keyword evidence="1" id="KW-0507">mRNA processing</keyword>
<feature type="non-terminal residue" evidence="7">
    <location>
        <position position="362"/>
    </location>
</feature>
<protein>
    <submittedName>
        <fullName evidence="7">Putative Splicing factor U2AF</fullName>
    </submittedName>
</protein>
<evidence type="ECO:0000256" key="1">
    <source>
        <dbReference type="ARBA" id="ARBA00022664"/>
    </source>
</evidence>
<dbReference type="Proteomes" id="UP000324800">
    <property type="component" value="Unassembled WGS sequence"/>
</dbReference>
<dbReference type="PANTHER" id="PTHR23139">
    <property type="entry name" value="RNA-BINDING PROTEIN"/>
    <property type="match status" value="1"/>
</dbReference>
<dbReference type="InterPro" id="IPR035979">
    <property type="entry name" value="RBD_domain_sf"/>
</dbReference>
<feature type="region of interest" description="Disordered" evidence="5">
    <location>
        <begin position="1"/>
        <end position="70"/>
    </location>
</feature>
<feature type="compositionally biased region" description="Basic and acidic residues" evidence="5">
    <location>
        <begin position="43"/>
        <end position="65"/>
    </location>
</feature>
<dbReference type="SUPFAM" id="SSF54928">
    <property type="entry name" value="RNA-binding domain, RBD"/>
    <property type="match status" value="2"/>
</dbReference>
<dbReference type="SMART" id="SM00360">
    <property type="entry name" value="RRM"/>
    <property type="match status" value="2"/>
</dbReference>
<sequence length="362" mass="41506">MHKDKRKKHRDESRSSTSSEHSDKGKEKEKDRHKRHKSRPTHKQKEKEKRSEKENKKENRKDEGKRPRRSAWDEDNLNFIQIPRQIDEIYEQSGIQSSLEGISSGQRRTKDGTNPFHTVKQAKRLYVGNIPSGTLDYDLRLFISQEMQKRGFTESPSVVTDVSVNLDKNYAFVDMETAEDATMGMLLNGARFNGMMLKINRPKEYQVSYEEQQEQTQIQQEKLKKLKIMRGPGVVGSDGVLDAVNDTPHKLYIGNLPTTITRERLTDILQQIGPLKGLHLVVDQNTKVPKGFAFCEYADVSNTDTAVQVLSNQQIDQRQIVIQRASVGVKRAEPTQLMPPPQTQITQPIYSDTGFSQQREIT</sequence>
<keyword evidence="3" id="KW-0508">mRNA splicing</keyword>
<dbReference type="Pfam" id="PF00076">
    <property type="entry name" value="RRM_1"/>
    <property type="match status" value="1"/>
</dbReference>
<evidence type="ECO:0000256" key="5">
    <source>
        <dbReference type="SAM" id="MobiDB-lite"/>
    </source>
</evidence>
<evidence type="ECO:0000256" key="2">
    <source>
        <dbReference type="ARBA" id="ARBA00022884"/>
    </source>
</evidence>
<dbReference type="GO" id="GO:0008380">
    <property type="term" value="P:RNA splicing"/>
    <property type="evidence" value="ECO:0007669"/>
    <property type="project" value="UniProtKB-KW"/>
</dbReference>
<comment type="caution">
    <text evidence="7">The sequence shown here is derived from an EMBL/GenBank/DDBJ whole genome shotgun (WGS) entry which is preliminary data.</text>
</comment>
<gene>
    <name evidence="7" type="ORF">EZS28_025220</name>
</gene>
<dbReference type="EMBL" id="SNRW01008607">
    <property type="protein sequence ID" value="KAA6379251.1"/>
    <property type="molecule type" value="Genomic_DNA"/>
</dbReference>
<dbReference type="Gene3D" id="3.30.70.330">
    <property type="match status" value="2"/>
</dbReference>
<feature type="domain" description="RRM" evidence="6">
    <location>
        <begin position="123"/>
        <end position="204"/>
    </location>
</feature>
<accession>A0A5J4V9Y2</accession>
<evidence type="ECO:0000313" key="8">
    <source>
        <dbReference type="Proteomes" id="UP000324800"/>
    </source>
</evidence>
<feature type="compositionally biased region" description="Basic residues" evidence="5">
    <location>
        <begin position="31"/>
        <end position="42"/>
    </location>
</feature>
<dbReference type="PROSITE" id="PS50102">
    <property type="entry name" value="RRM"/>
    <property type="match status" value="2"/>
</dbReference>
<name>A0A5J4V9Y2_9EUKA</name>